<dbReference type="InterPro" id="IPR036291">
    <property type="entry name" value="NAD(P)-bd_dom_sf"/>
</dbReference>
<dbReference type="VEuPathDB" id="FungiDB:Bcin14g00490"/>
<evidence type="ECO:0000313" key="3">
    <source>
        <dbReference type="Proteomes" id="UP000001798"/>
    </source>
</evidence>
<proteinExistence type="predicted"/>
<keyword evidence="3" id="KW-1185">Reference proteome</keyword>
<organism evidence="2 3">
    <name type="scientific">Botryotinia fuckeliana (strain B05.10)</name>
    <name type="common">Noble rot fungus</name>
    <name type="synonym">Botrytis cinerea</name>
    <dbReference type="NCBI Taxonomy" id="332648"/>
    <lineage>
        <taxon>Eukaryota</taxon>
        <taxon>Fungi</taxon>
        <taxon>Dikarya</taxon>
        <taxon>Ascomycota</taxon>
        <taxon>Pezizomycotina</taxon>
        <taxon>Leotiomycetes</taxon>
        <taxon>Helotiales</taxon>
        <taxon>Sclerotiniaceae</taxon>
        <taxon>Botrytis</taxon>
    </lineage>
</organism>
<evidence type="ECO:0000313" key="2">
    <source>
        <dbReference type="EMBL" id="ATZ56816.1"/>
    </source>
</evidence>
<dbReference type="Gene3D" id="3.40.50.720">
    <property type="entry name" value="NAD(P)-binding Rossmann-like Domain"/>
    <property type="match status" value="1"/>
</dbReference>
<dbReference type="OrthoDB" id="191139at2759"/>
<name>A0A384K1V1_BOTFB</name>
<accession>A0A384K1V1</accession>
<evidence type="ECO:0000256" key="1">
    <source>
        <dbReference type="SAM" id="MobiDB-lite"/>
    </source>
</evidence>
<feature type="region of interest" description="Disordered" evidence="1">
    <location>
        <begin position="32"/>
        <end position="52"/>
    </location>
</feature>
<reference evidence="2 3" key="1">
    <citation type="journal article" date="2011" name="PLoS Genet.">
        <title>Genomic analysis of the necrotrophic fungal pathogens Sclerotinia sclerotiorum and Botrytis cinerea.</title>
        <authorList>
            <person name="Amselem J."/>
            <person name="Cuomo C.A."/>
            <person name="van Kan J.A."/>
            <person name="Viaud M."/>
            <person name="Benito E.P."/>
            <person name="Couloux A."/>
            <person name="Coutinho P.M."/>
            <person name="de Vries R.P."/>
            <person name="Dyer P.S."/>
            <person name="Fillinger S."/>
            <person name="Fournier E."/>
            <person name="Gout L."/>
            <person name="Hahn M."/>
            <person name="Kohn L."/>
            <person name="Lapalu N."/>
            <person name="Plummer K.M."/>
            <person name="Pradier J.M."/>
            <person name="Quevillon E."/>
            <person name="Sharon A."/>
            <person name="Simon A."/>
            <person name="ten Have A."/>
            <person name="Tudzynski B."/>
            <person name="Tudzynski P."/>
            <person name="Wincker P."/>
            <person name="Andrew M."/>
            <person name="Anthouard V."/>
            <person name="Beever R.E."/>
            <person name="Beffa R."/>
            <person name="Benoit I."/>
            <person name="Bouzid O."/>
            <person name="Brault B."/>
            <person name="Chen Z."/>
            <person name="Choquer M."/>
            <person name="Collemare J."/>
            <person name="Cotton P."/>
            <person name="Danchin E.G."/>
            <person name="Da Silva C."/>
            <person name="Gautier A."/>
            <person name="Giraud C."/>
            <person name="Giraud T."/>
            <person name="Gonzalez C."/>
            <person name="Grossetete S."/>
            <person name="Guldener U."/>
            <person name="Henrissat B."/>
            <person name="Howlett B.J."/>
            <person name="Kodira C."/>
            <person name="Kretschmer M."/>
            <person name="Lappartient A."/>
            <person name="Leroch M."/>
            <person name="Levis C."/>
            <person name="Mauceli E."/>
            <person name="Neuveglise C."/>
            <person name="Oeser B."/>
            <person name="Pearson M."/>
            <person name="Poulain J."/>
            <person name="Poussereau N."/>
            <person name="Quesneville H."/>
            <person name="Rascle C."/>
            <person name="Schumacher J."/>
            <person name="Segurens B."/>
            <person name="Sexton A."/>
            <person name="Silva E."/>
            <person name="Sirven C."/>
            <person name="Soanes D.M."/>
            <person name="Talbot N.J."/>
            <person name="Templeton M."/>
            <person name="Yandava C."/>
            <person name="Yarden O."/>
            <person name="Zeng Q."/>
            <person name="Rollins J.A."/>
            <person name="Lebrun M.H."/>
            <person name="Dickman M."/>
        </authorList>
    </citation>
    <scope>NUCLEOTIDE SEQUENCE [LARGE SCALE GENOMIC DNA]</scope>
    <source>
        <strain evidence="2 3">B05.10</strain>
    </source>
</reference>
<gene>
    <name evidence="2" type="ORF">BCIN_14g00490</name>
</gene>
<dbReference type="RefSeq" id="XP_024552753.1">
    <property type="nucleotide sequence ID" value="XM_024696939.1"/>
</dbReference>
<dbReference type="AlphaFoldDB" id="A0A384K1V1"/>
<dbReference type="SUPFAM" id="SSF51735">
    <property type="entry name" value="NAD(P)-binding Rossmann-fold domains"/>
    <property type="match status" value="1"/>
</dbReference>
<reference evidence="2 3" key="3">
    <citation type="journal article" date="2017" name="Mol. Plant Pathol.">
        <title>A gapless genome sequence of the fungus Botrytis cinerea.</title>
        <authorList>
            <person name="Van Kan J.A."/>
            <person name="Stassen J.H."/>
            <person name="Mosbach A."/>
            <person name="Van Der Lee T.A."/>
            <person name="Faino L."/>
            <person name="Farmer A.D."/>
            <person name="Papasotiriou D.G."/>
            <person name="Zhou S."/>
            <person name="Seidl M.F."/>
            <person name="Cottam E."/>
            <person name="Edel D."/>
            <person name="Hahn M."/>
            <person name="Schwartz D.C."/>
            <person name="Dietrich R.A."/>
            <person name="Widdison S."/>
            <person name="Scalliet G."/>
        </authorList>
    </citation>
    <scope>NUCLEOTIDE SEQUENCE [LARGE SCALE GENOMIC DNA]</scope>
    <source>
        <strain evidence="2 3">B05.10</strain>
    </source>
</reference>
<protein>
    <recommendedName>
        <fullName evidence="4">Short-chain dehydrogenase protein</fullName>
    </recommendedName>
</protein>
<sequence>MSSPLPKSCGKHSEPGTVHVVWTHSQLSELTAPKDGIIMSEPDTPPKDQVKNYNNSKVGNWFLASELAKRVGEFGILSVTQNPGNLKTNLMRNAKGMYYAA</sequence>
<reference evidence="2 3" key="2">
    <citation type="journal article" date="2012" name="Eukaryot. Cell">
        <title>Genome update of Botrytis cinerea strains B05.10 and T4.</title>
        <authorList>
            <person name="Staats M."/>
            <person name="van Kan J.A."/>
        </authorList>
    </citation>
    <scope>NUCLEOTIDE SEQUENCE [LARGE SCALE GENOMIC DNA]</scope>
    <source>
        <strain evidence="2 3">B05.10</strain>
    </source>
</reference>
<dbReference type="GeneID" id="36394823"/>
<evidence type="ECO:0008006" key="4">
    <source>
        <dbReference type="Google" id="ProtNLM"/>
    </source>
</evidence>
<dbReference type="KEGG" id="bfu:BCIN_14g00490"/>
<dbReference type="Proteomes" id="UP000001798">
    <property type="component" value="Chromosome 14"/>
</dbReference>
<dbReference type="EMBL" id="CP009818">
    <property type="protein sequence ID" value="ATZ56816.1"/>
    <property type="molecule type" value="Genomic_DNA"/>
</dbReference>